<reference evidence="2 3" key="1">
    <citation type="submission" date="2024-02" db="EMBL/GenBank/DDBJ databases">
        <title>First draft genome assembly of two strains of Seiridium cardinale.</title>
        <authorList>
            <person name="Emiliani G."/>
            <person name="Scali E."/>
        </authorList>
    </citation>
    <scope>NUCLEOTIDE SEQUENCE [LARGE SCALE GENOMIC DNA]</scope>
    <source>
        <strain evidence="2 3">BM-138-000479</strain>
    </source>
</reference>
<evidence type="ECO:0000313" key="2">
    <source>
        <dbReference type="EMBL" id="KAK9780250.1"/>
    </source>
</evidence>
<feature type="domain" description="Alcohol dehydrogenase-like N-terminal" evidence="1">
    <location>
        <begin position="251"/>
        <end position="310"/>
    </location>
</feature>
<accession>A0ABR2Y2D9</accession>
<dbReference type="InterPro" id="IPR013154">
    <property type="entry name" value="ADH-like_N"/>
</dbReference>
<dbReference type="InterPro" id="IPR011032">
    <property type="entry name" value="GroES-like_sf"/>
</dbReference>
<keyword evidence="3" id="KW-1185">Reference proteome</keyword>
<dbReference type="PANTHER" id="PTHR43431:SF7">
    <property type="entry name" value="OXIDOREDUCTASE, SHORT CHAIN DEHYDROGENASE_REDUCTASE FAMILY (AFU_ORTHOLOGUE AFUA_5G14000)"/>
    <property type="match status" value="1"/>
</dbReference>
<dbReference type="EMBL" id="JARVKM010000007">
    <property type="protein sequence ID" value="KAK9780250.1"/>
    <property type="molecule type" value="Genomic_DNA"/>
</dbReference>
<dbReference type="Gene3D" id="3.90.180.10">
    <property type="entry name" value="Medium-chain alcohol dehydrogenases, catalytic domain"/>
    <property type="match status" value="1"/>
</dbReference>
<dbReference type="Gene3D" id="3.40.50.720">
    <property type="entry name" value="NAD(P)-binding Rossmann-like Domain"/>
    <property type="match status" value="1"/>
</dbReference>
<evidence type="ECO:0000313" key="3">
    <source>
        <dbReference type="Proteomes" id="UP001465668"/>
    </source>
</evidence>
<evidence type="ECO:0000259" key="1">
    <source>
        <dbReference type="Pfam" id="PF08240"/>
    </source>
</evidence>
<dbReference type="Pfam" id="PF08240">
    <property type="entry name" value="ADH_N"/>
    <property type="match status" value="1"/>
</dbReference>
<dbReference type="SUPFAM" id="SSF51735">
    <property type="entry name" value="NAD(P)-binding Rossmann-fold domains"/>
    <property type="match status" value="1"/>
</dbReference>
<comment type="caution">
    <text evidence="2">The sequence shown here is derived from an EMBL/GenBank/DDBJ whole genome shotgun (WGS) entry which is preliminary data.</text>
</comment>
<dbReference type="InterPro" id="IPR002347">
    <property type="entry name" value="SDR_fam"/>
</dbReference>
<dbReference type="SUPFAM" id="SSF50129">
    <property type="entry name" value="GroES-like"/>
    <property type="match status" value="1"/>
</dbReference>
<protein>
    <submittedName>
        <fullName evidence="2">Short chain dehydrogenase</fullName>
    </submittedName>
</protein>
<dbReference type="Proteomes" id="UP001465668">
    <property type="component" value="Unassembled WGS sequence"/>
</dbReference>
<proteinExistence type="predicted"/>
<sequence>MALSKNFYAIVAGVGPGTGRSIALRFGKTYPLVLLARKPESFDSIVTEINEAGGSARGIAADVSDSAALKAALESVGKELPGSRLAAAVLNVNAGFLMKPFLETKREDLEASLNGSAGALFSFAQNCMPLLLDSVSSSPHPPSLIITGATASLKASANFSSFAAGRFALRALGQSLAREFGPQGVHVAHAIIDGLIDTPRVREHMPNVKKGTMIAPEAFCEAKNASPKPGGVDSRPGASLKVGVAPYTRPGPEQIVVKNGAVGADPFDWVLQYQAPTIASHLQYPMVIGVDVAGTVFEIGPDVTRFRVGD</sequence>
<name>A0ABR2Y2D9_9PEZI</name>
<organism evidence="2 3">
    <name type="scientific">Seiridium cardinale</name>
    <dbReference type="NCBI Taxonomy" id="138064"/>
    <lineage>
        <taxon>Eukaryota</taxon>
        <taxon>Fungi</taxon>
        <taxon>Dikarya</taxon>
        <taxon>Ascomycota</taxon>
        <taxon>Pezizomycotina</taxon>
        <taxon>Sordariomycetes</taxon>
        <taxon>Xylariomycetidae</taxon>
        <taxon>Amphisphaeriales</taxon>
        <taxon>Sporocadaceae</taxon>
        <taxon>Seiridium</taxon>
    </lineage>
</organism>
<gene>
    <name evidence="2" type="ORF">SCAR479_02887</name>
</gene>
<dbReference type="PANTHER" id="PTHR43431">
    <property type="entry name" value="OXIDOREDUCTASE, SHORT CHAIN DEHYDROGENASE/REDUCTASE FAMILY (AFU_ORTHOLOGUE AFUA_5G14000)"/>
    <property type="match status" value="1"/>
</dbReference>
<dbReference type="Pfam" id="PF00106">
    <property type="entry name" value="adh_short"/>
    <property type="match status" value="1"/>
</dbReference>
<dbReference type="InterPro" id="IPR036291">
    <property type="entry name" value="NAD(P)-bd_dom_sf"/>
</dbReference>